<dbReference type="InterPro" id="IPR034113">
    <property type="entry name" value="SCP_GAPR1-like"/>
</dbReference>
<dbReference type="Proteomes" id="UP000783686">
    <property type="component" value="Unassembled WGS sequence"/>
</dbReference>
<name>A0A811KJH5_9BILA</name>
<gene>
    <name evidence="2" type="ORF">BOKJ2_LOCUS6123</name>
</gene>
<dbReference type="OrthoDB" id="337038at2759"/>
<feature type="domain" description="SCP" evidence="1">
    <location>
        <begin position="12"/>
        <end position="159"/>
    </location>
</feature>
<dbReference type="PANTHER" id="PTHR10334">
    <property type="entry name" value="CYSTEINE-RICH SECRETORY PROTEIN-RELATED"/>
    <property type="match status" value="1"/>
</dbReference>
<dbReference type="CDD" id="cd05382">
    <property type="entry name" value="CAP_GAPR1-like"/>
    <property type="match status" value="1"/>
</dbReference>
<evidence type="ECO:0000313" key="2">
    <source>
        <dbReference type="EMBL" id="CAD5215498.1"/>
    </source>
</evidence>
<dbReference type="Proteomes" id="UP000614601">
    <property type="component" value="Unassembled WGS sequence"/>
</dbReference>
<dbReference type="Pfam" id="PF00188">
    <property type="entry name" value="CAP"/>
    <property type="match status" value="1"/>
</dbReference>
<evidence type="ECO:0000313" key="3">
    <source>
        <dbReference type="Proteomes" id="UP000614601"/>
    </source>
</evidence>
<sequence>MTVQPHANGHHPFALQFLDANNSYRRKHSVPELQLSLELCTLATEWACFLASQRYLKYKETPDLGENITFFPKSLTAKEVCDYWYKESKVYEYNTPGWQPGTNYFTQVIWKDTKEIGIGTAPLPLVFHKHPKTNDTIPNPLNGYKVVVAFYSPPGNNNHAGQFAANVIPPLKELTSNQGLFNK</sequence>
<dbReference type="InterPro" id="IPR014044">
    <property type="entry name" value="CAP_dom"/>
</dbReference>
<proteinExistence type="predicted"/>
<reference evidence="2" key="1">
    <citation type="submission" date="2020-09" db="EMBL/GenBank/DDBJ databases">
        <authorList>
            <person name="Kikuchi T."/>
        </authorList>
    </citation>
    <scope>NUCLEOTIDE SEQUENCE</scope>
    <source>
        <strain evidence="2">SH1</strain>
    </source>
</reference>
<dbReference type="InterPro" id="IPR001283">
    <property type="entry name" value="CRISP-related"/>
</dbReference>
<keyword evidence="3" id="KW-1185">Reference proteome</keyword>
<evidence type="ECO:0000259" key="1">
    <source>
        <dbReference type="SMART" id="SM00198"/>
    </source>
</evidence>
<dbReference type="Gene3D" id="3.40.33.10">
    <property type="entry name" value="CAP"/>
    <property type="match status" value="1"/>
</dbReference>
<organism evidence="2 3">
    <name type="scientific">Bursaphelenchus okinawaensis</name>
    <dbReference type="NCBI Taxonomy" id="465554"/>
    <lineage>
        <taxon>Eukaryota</taxon>
        <taxon>Metazoa</taxon>
        <taxon>Ecdysozoa</taxon>
        <taxon>Nematoda</taxon>
        <taxon>Chromadorea</taxon>
        <taxon>Rhabditida</taxon>
        <taxon>Tylenchina</taxon>
        <taxon>Tylenchomorpha</taxon>
        <taxon>Aphelenchoidea</taxon>
        <taxon>Aphelenchoididae</taxon>
        <taxon>Bursaphelenchus</taxon>
    </lineage>
</organism>
<dbReference type="InterPro" id="IPR035940">
    <property type="entry name" value="CAP_sf"/>
</dbReference>
<dbReference type="SUPFAM" id="SSF55797">
    <property type="entry name" value="PR-1-like"/>
    <property type="match status" value="1"/>
</dbReference>
<comment type="caution">
    <text evidence="2">The sequence shown here is derived from an EMBL/GenBank/DDBJ whole genome shotgun (WGS) entry which is preliminary data.</text>
</comment>
<accession>A0A811KJH5</accession>
<dbReference type="EMBL" id="CAJFDH010000003">
    <property type="protein sequence ID" value="CAD5215498.1"/>
    <property type="molecule type" value="Genomic_DNA"/>
</dbReference>
<dbReference type="EMBL" id="CAJFCW020000003">
    <property type="protein sequence ID" value="CAG9104195.1"/>
    <property type="molecule type" value="Genomic_DNA"/>
</dbReference>
<dbReference type="SMART" id="SM00198">
    <property type="entry name" value="SCP"/>
    <property type="match status" value="1"/>
</dbReference>
<protein>
    <recommendedName>
        <fullName evidence="1">SCP domain-containing protein</fullName>
    </recommendedName>
</protein>
<dbReference type="AlphaFoldDB" id="A0A811KJH5"/>